<dbReference type="PANTHER" id="PTHR46797:SF1">
    <property type="entry name" value="METHYLPHOSPHONATE SYNTHASE"/>
    <property type="match status" value="1"/>
</dbReference>
<dbReference type="InterPro" id="IPR050807">
    <property type="entry name" value="TransReg_Diox_bact_type"/>
</dbReference>
<dbReference type="Proteomes" id="UP000783588">
    <property type="component" value="Unassembled WGS sequence"/>
</dbReference>
<gene>
    <name evidence="3" type="ORF">KQI75_00410</name>
</gene>
<organism evidence="3 4">
    <name type="scientific">Butyricicoccus intestinisimiae</name>
    <dbReference type="NCBI Taxonomy" id="2841509"/>
    <lineage>
        <taxon>Bacteria</taxon>
        <taxon>Bacillati</taxon>
        <taxon>Bacillota</taxon>
        <taxon>Clostridia</taxon>
        <taxon>Eubacteriales</taxon>
        <taxon>Butyricicoccaceae</taxon>
        <taxon>Butyricicoccus</taxon>
    </lineage>
</organism>
<keyword evidence="4" id="KW-1185">Reference proteome</keyword>
<proteinExistence type="predicted"/>
<evidence type="ECO:0000313" key="4">
    <source>
        <dbReference type="Proteomes" id="UP000783588"/>
    </source>
</evidence>
<feature type="domain" description="HTH cro/C1-type" evidence="2">
    <location>
        <begin position="13"/>
        <end position="68"/>
    </location>
</feature>
<evidence type="ECO:0000259" key="2">
    <source>
        <dbReference type="PROSITE" id="PS50943"/>
    </source>
</evidence>
<name>A0ABS6EQG1_9FIRM</name>
<reference evidence="3 4" key="1">
    <citation type="submission" date="2021-06" db="EMBL/GenBank/DDBJ databases">
        <authorList>
            <person name="Sun Q."/>
            <person name="Li D."/>
        </authorList>
    </citation>
    <scope>NUCLEOTIDE SEQUENCE [LARGE SCALE GENOMIC DNA]</scope>
    <source>
        <strain evidence="3 4">MSJd-7</strain>
    </source>
</reference>
<dbReference type="EMBL" id="JAHLQI010000001">
    <property type="protein sequence ID" value="MBU5489099.1"/>
    <property type="molecule type" value="Genomic_DNA"/>
</dbReference>
<sequence length="72" mass="8140">MEERRIQRLNFKIREIRTGLKMTQEDLAHKSGVSRATISGLESGNIRVTTTETLRKIAIALGVQVSDLIFLE</sequence>
<dbReference type="SMART" id="SM00530">
    <property type="entry name" value="HTH_XRE"/>
    <property type="match status" value="1"/>
</dbReference>
<keyword evidence="1" id="KW-0238">DNA-binding</keyword>
<dbReference type="PANTHER" id="PTHR46797">
    <property type="entry name" value="HTH-TYPE TRANSCRIPTIONAL REGULATOR"/>
    <property type="match status" value="1"/>
</dbReference>
<dbReference type="InterPro" id="IPR001387">
    <property type="entry name" value="Cro/C1-type_HTH"/>
</dbReference>
<dbReference type="PROSITE" id="PS50943">
    <property type="entry name" value="HTH_CROC1"/>
    <property type="match status" value="1"/>
</dbReference>
<evidence type="ECO:0000313" key="3">
    <source>
        <dbReference type="EMBL" id="MBU5489099.1"/>
    </source>
</evidence>
<evidence type="ECO:0000256" key="1">
    <source>
        <dbReference type="ARBA" id="ARBA00023125"/>
    </source>
</evidence>
<comment type="caution">
    <text evidence="3">The sequence shown here is derived from an EMBL/GenBank/DDBJ whole genome shotgun (WGS) entry which is preliminary data.</text>
</comment>
<protein>
    <submittedName>
        <fullName evidence="3">Helix-turn-helix domain-containing protein</fullName>
    </submittedName>
</protein>
<dbReference type="CDD" id="cd00093">
    <property type="entry name" value="HTH_XRE"/>
    <property type="match status" value="1"/>
</dbReference>
<accession>A0ABS6EQG1</accession>
<dbReference type="Pfam" id="PF01381">
    <property type="entry name" value="HTH_3"/>
    <property type="match status" value="1"/>
</dbReference>